<comment type="caution">
    <text evidence="2">The sequence shown here is derived from an EMBL/GenBank/DDBJ whole genome shotgun (WGS) entry which is preliminary data.</text>
</comment>
<name>A0AAE1F635_PETCI</name>
<sequence length="114" mass="12584">MIVVQKVMRLAKKNIQGVHTSLPTSPYLPSLPHVPSTPKETSPPIPSTRPLLSPQPVPSPPLPSARHHLSPPLISSHIPSPFRIFSPSLPSLPLNLSHTQGRIWREIKNSQRLL</sequence>
<dbReference type="EMBL" id="JAWQEG010003206">
    <property type="protein sequence ID" value="KAK3867407.1"/>
    <property type="molecule type" value="Genomic_DNA"/>
</dbReference>
<reference evidence="2" key="1">
    <citation type="submission" date="2023-10" db="EMBL/GenBank/DDBJ databases">
        <title>Genome assemblies of two species of porcelain crab, Petrolisthes cinctipes and Petrolisthes manimaculis (Anomura: Porcellanidae).</title>
        <authorList>
            <person name="Angst P."/>
        </authorList>
    </citation>
    <scope>NUCLEOTIDE SEQUENCE</scope>
    <source>
        <strain evidence="2">PB745_01</strain>
        <tissue evidence="2">Gill</tissue>
    </source>
</reference>
<evidence type="ECO:0000313" key="2">
    <source>
        <dbReference type="EMBL" id="KAK3867407.1"/>
    </source>
</evidence>
<organism evidence="2 3">
    <name type="scientific">Petrolisthes cinctipes</name>
    <name type="common">Flat porcelain crab</name>
    <dbReference type="NCBI Taxonomy" id="88211"/>
    <lineage>
        <taxon>Eukaryota</taxon>
        <taxon>Metazoa</taxon>
        <taxon>Ecdysozoa</taxon>
        <taxon>Arthropoda</taxon>
        <taxon>Crustacea</taxon>
        <taxon>Multicrustacea</taxon>
        <taxon>Malacostraca</taxon>
        <taxon>Eumalacostraca</taxon>
        <taxon>Eucarida</taxon>
        <taxon>Decapoda</taxon>
        <taxon>Pleocyemata</taxon>
        <taxon>Anomura</taxon>
        <taxon>Galatheoidea</taxon>
        <taxon>Porcellanidae</taxon>
        <taxon>Petrolisthes</taxon>
    </lineage>
</organism>
<feature type="compositionally biased region" description="Pro residues" evidence="1">
    <location>
        <begin position="41"/>
        <end position="63"/>
    </location>
</feature>
<feature type="region of interest" description="Disordered" evidence="1">
    <location>
        <begin position="19"/>
        <end position="72"/>
    </location>
</feature>
<proteinExistence type="predicted"/>
<feature type="compositionally biased region" description="Low complexity" evidence="1">
    <location>
        <begin position="20"/>
        <end position="31"/>
    </location>
</feature>
<evidence type="ECO:0000256" key="1">
    <source>
        <dbReference type="SAM" id="MobiDB-lite"/>
    </source>
</evidence>
<keyword evidence="3" id="KW-1185">Reference proteome</keyword>
<protein>
    <submittedName>
        <fullName evidence="2">Uncharacterized protein</fullName>
    </submittedName>
</protein>
<accession>A0AAE1F635</accession>
<evidence type="ECO:0000313" key="3">
    <source>
        <dbReference type="Proteomes" id="UP001286313"/>
    </source>
</evidence>
<dbReference type="AlphaFoldDB" id="A0AAE1F635"/>
<dbReference type="Proteomes" id="UP001286313">
    <property type="component" value="Unassembled WGS sequence"/>
</dbReference>
<gene>
    <name evidence="2" type="ORF">Pcinc_027130</name>
</gene>